<dbReference type="GO" id="GO:0000126">
    <property type="term" value="C:transcription factor TFIIIB complex"/>
    <property type="evidence" value="ECO:0007669"/>
    <property type="project" value="TreeGrafter"/>
</dbReference>
<dbReference type="OrthoDB" id="272624at2759"/>
<feature type="coiled-coil region" evidence="2">
    <location>
        <begin position="353"/>
        <end position="409"/>
    </location>
</feature>
<gene>
    <name evidence="5" type="ORF">CBOVIS_LOCUS10519</name>
</gene>
<feature type="region of interest" description="Disordered" evidence="3">
    <location>
        <begin position="993"/>
        <end position="1049"/>
    </location>
</feature>
<evidence type="ECO:0000256" key="2">
    <source>
        <dbReference type="SAM" id="Coils"/>
    </source>
</evidence>
<name>A0A8S1F9L5_9PELO</name>
<dbReference type="InterPro" id="IPR001005">
    <property type="entry name" value="SANT/Myb"/>
</dbReference>
<dbReference type="SMART" id="SM00717">
    <property type="entry name" value="SANT"/>
    <property type="match status" value="1"/>
</dbReference>
<dbReference type="GO" id="GO:0001156">
    <property type="term" value="F:TFIIIC-class transcription factor complex binding"/>
    <property type="evidence" value="ECO:0007669"/>
    <property type="project" value="TreeGrafter"/>
</dbReference>
<dbReference type="Proteomes" id="UP000494206">
    <property type="component" value="Unassembled WGS sequence"/>
</dbReference>
<evidence type="ECO:0000313" key="5">
    <source>
        <dbReference type="EMBL" id="CAB3408783.1"/>
    </source>
</evidence>
<feature type="compositionally biased region" description="Acidic residues" evidence="3">
    <location>
        <begin position="636"/>
        <end position="650"/>
    </location>
</feature>
<reference evidence="5 6" key="1">
    <citation type="submission" date="2020-04" db="EMBL/GenBank/DDBJ databases">
        <authorList>
            <person name="Laetsch R D."/>
            <person name="Stevens L."/>
            <person name="Kumar S."/>
            <person name="Blaxter L. M."/>
        </authorList>
    </citation>
    <scope>NUCLEOTIDE SEQUENCE [LARGE SCALE GENOMIC DNA]</scope>
</reference>
<feature type="domain" description="Myb-like" evidence="4">
    <location>
        <begin position="263"/>
        <end position="311"/>
    </location>
</feature>
<feature type="region of interest" description="Disordered" evidence="3">
    <location>
        <begin position="460"/>
        <end position="521"/>
    </location>
</feature>
<evidence type="ECO:0000256" key="1">
    <source>
        <dbReference type="ARBA" id="ARBA00004123"/>
    </source>
</evidence>
<comment type="subcellular location">
    <subcellularLocation>
        <location evidence="1">Nucleus</location>
    </subcellularLocation>
</comment>
<dbReference type="PANTHER" id="PTHR22929">
    <property type="entry name" value="RNA POLYMERASE III TRANSCRIPTION INITIATION FACTOR B"/>
    <property type="match status" value="1"/>
</dbReference>
<feature type="compositionally biased region" description="Acidic residues" evidence="3">
    <location>
        <begin position="1018"/>
        <end position="1029"/>
    </location>
</feature>
<comment type="caution">
    <text evidence="5">The sequence shown here is derived from an EMBL/GenBank/DDBJ whole genome shotgun (WGS) entry which is preliminary data.</text>
</comment>
<feature type="region of interest" description="Disordered" evidence="3">
    <location>
        <begin position="812"/>
        <end position="841"/>
    </location>
</feature>
<dbReference type="Pfam" id="PF15963">
    <property type="entry name" value="Myb_DNA-bind_7"/>
    <property type="match status" value="1"/>
</dbReference>
<proteinExistence type="predicted"/>
<dbReference type="EMBL" id="CADEPM010000007">
    <property type="protein sequence ID" value="CAB3408783.1"/>
    <property type="molecule type" value="Genomic_DNA"/>
</dbReference>
<dbReference type="AlphaFoldDB" id="A0A8S1F9L5"/>
<keyword evidence="2" id="KW-0175">Coiled coil</keyword>
<dbReference type="SUPFAM" id="SSF46689">
    <property type="entry name" value="Homeodomain-like"/>
    <property type="match status" value="1"/>
</dbReference>
<evidence type="ECO:0000256" key="3">
    <source>
        <dbReference type="SAM" id="MobiDB-lite"/>
    </source>
</evidence>
<feature type="region of interest" description="Disordered" evidence="3">
    <location>
        <begin position="23"/>
        <end position="53"/>
    </location>
</feature>
<keyword evidence="6" id="KW-1185">Reference proteome</keyword>
<feature type="compositionally biased region" description="Basic and acidic residues" evidence="3">
    <location>
        <begin position="23"/>
        <end position="33"/>
    </location>
</feature>
<feature type="compositionally biased region" description="Acidic residues" evidence="3">
    <location>
        <begin position="484"/>
        <end position="514"/>
    </location>
</feature>
<evidence type="ECO:0000313" key="6">
    <source>
        <dbReference type="Proteomes" id="UP000494206"/>
    </source>
</evidence>
<feature type="compositionally biased region" description="Basic and acidic residues" evidence="3">
    <location>
        <begin position="461"/>
        <end position="483"/>
    </location>
</feature>
<feature type="compositionally biased region" description="Basic and acidic residues" evidence="3">
    <location>
        <begin position="1030"/>
        <end position="1041"/>
    </location>
</feature>
<protein>
    <recommendedName>
        <fullName evidence="4">Myb-like domain-containing protein</fullName>
    </recommendedName>
</protein>
<feature type="region of interest" description="Disordered" evidence="3">
    <location>
        <begin position="594"/>
        <end position="613"/>
    </location>
</feature>
<feature type="region of interest" description="Disordered" evidence="3">
    <location>
        <begin position="632"/>
        <end position="651"/>
    </location>
</feature>
<dbReference type="PANTHER" id="PTHR22929:SF0">
    <property type="entry name" value="TRANSCRIPTION FACTOR TFIIIB COMPONENT B'' HOMOLOG"/>
    <property type="match status" value="1"/>
</dbReference>
<dbReference type="InterPro" id="IPR009057">
    <property type="entry name" value="Homeodomain-like_sf"/>
</dbReference>
<dbReference type="InterPro" id="IPR039467">
    <property type="entry name" value="TFIIIB_B''_Myb"/>
</dbReference>
<dbReference type="GO" id="GO:0070898">
    <property type="term" value="P:RNA polymerase III preinitiation complex assembly"/>
    <property type="evidence" value="ECO:0007669"/>
    <property type="project" value="TreeGrafter"/>
</dbReference>
<dbReference type="GO" id="GO:0005634">
    <property type="term" value="C:nucleus"/>
    <property type="evidence" value="ECO:0007669"/>
    <property type="project" value="UniProtKB-SubCell"/>
</dbReference>
<feature type="compositionally biased region" description="Polar residues" evidence="3">
    <location>
        <begin position="822"/>
        <end position="831"/>
    </location>
</feature>
<organism evidence="5 6">
    <name type="scientific">Caenorhabditis bovis</name>
    <dbReference type="NCBI Taxonomy" id="2654633"/>
    <lineage>
        <taxon>Eukaryota</taxon>
        <taxon>Metazoa</taxon>
        <taxon>Ecdysozoa</taxon>
        <taxon>Nematoda</taxon>
        <taxon>Chromadorea</taxon>
        <taxon>Rhabditida</taxon>
        <taxon>Rhabditina</taxon>
        <taxon>Rhabditomorpha</taxon>
        <taxon>Rhabditoidea</taxon>
        <taxon>Rhabditidae</taxon>
        <taxon>Peloderinae</taxon>
        <taxon>Caenorhabditis</taxon>
    </lineage>
</organism>
<accession>A0A8S1F9L5</accession>
<evidence type="ECO:0000259" key="4">
    <source>
        <dbReference type="SMART" id="SM00717"/>
    </source>
</evidence>
<sequence>MFRRPRLQMKPKIPKPVVKIEKETVEEEPRNEVVQDEPQTIIQEPETRNLPSKQEAVQPEYGTLQPSSFELIIESQKPQQQSYEHHHVHFQEPQISQHPSNGNNFQRNTNGENIHEDHHHAHKLAPPRSRNVSMCDDENILQHIKQKPRKRFTGNEVLDTSKMTIGDLAYWNPKNQVAFRKRERQTSTSSTIRTKTEIDEAPATPKVAAPQVKIGADGRLVIDETSLVMDTNTKDDGIWETVEEGKNQSKITSLSFRNRLWRKGTSWTQKETDLFYEVVRCTGSDFGLMNHYISGRSRAELKAKYNREERTNWAKLSAALGRPSQLDDSLMEKVSLMQKEIEEEARVKEMKPAKVVERERASIEREEERMQKRLIKLNRNIEQIEEKKRQNAEKKKKNQEEQEDILMREEAVRVLMEIKQDERMRKRDRQICANDSMILEREAQQIIRNLIKMDRTKKRKLNDDAKNCKRRAEEEKEKEKETSVEELEIDDDDDDDILSVDDSTSEEESEEDEEFKNFIQNEEMRLRKIQNEEMRRSVEPRQGGKTMNYIKDAKYSPNQVESTVAVAKNIGNMFDASNEDEFDDVPPKRLCAEAKQTPDDEQPEEDRSEKLEEVPSAVTDVIESMGNRKVVRCGTDEDENREERDEEDEQVPSAVLDVVRALKEGTKIAGRQKEDVIEPPAAVMDVIEEMSRERMYKSVSDSTSIEMVVRTVVERMVRVVSMTIEKERVTQGLVIKLLMRSKTASEIPSFKYLDSPDTVQTSLFGYDRNKSIQGRYSNGRYRKSGYRSIVFNDDDNAKRVFDKLATTSEDESTHDLSGFETADTSSKSMTNDETEEVKPKRVHTCPDEAQCEAFRNGVCVDEEKERKEMLQWYDDLIQWRHDIVHRRKFGPPRCHPPPLTITLIGASRAQKINPFSKVRDVHPFAMEVMESAKNRMEAKRMQRLIPCDLPLPAPHEFMSNAKRLEPHLFVEYCYQLTAAAYIDAGLNPPNRRPPIPPAIISLPSQNPHDVVSSSESDISSDGEYSDDSEETKQERLKQKMERHQRRERRLQQIFRRRAVENKLLDMINGEDY</sequence>